<keyword evidence="3" id="KW-0479">Metal-binding</keyword>
<comment type="cofactor">
    <cofactor evidence="3">
        <name>Zn(2+)</name>
        <dbReference type="ChEBI" id="CHEBI:29105"/>
    </cofactor>
    <text evidence="3">Binds 1 divalent metal cation per subunit.</text>
</comment>
<evidence type="ECO:0000256" key="2">
    <source>
        <dbReference type="PIRSR" id="PIRSR605511-1"/>
    </source>
</evidence>
<keyword evidence="6" id="KW-1185">Reference proteome</keyword>
<dbReference type="InterPro" id="IPR013658">
    <property type="entry name" value="SGL"/>
</dbReference>
<dbReference type="SUPFAM" id="SSF63829">
    <property type="entry name" value="Calcium-dependent phosphotriesterase"/>
    <property type="match status" value="1"/>
</dbReference>
<dbReference type="Gene3D" id="2.120.10.30">
    <property type="entry name" value="TolB, C-terminal domain"/>
    <property type="match status" value="1"/>
</dbReference>
<dbReference type="RefSeq" id="WP_189424274.1">
    <property type="nucleotide sequence ID" value="NZ_BMZE01000001.1"/>
</dbReference>
<dbReference type="GO" id="GO:0019853">
    <property type="term" value="P:L-ascorbic acid biosynthetic process"/>
    <property type="evidence" value="ECO:0007669"/>
    <property type="project" value="TreeGrafter"/>
</dbReference>
<dbReference type="AlphaFoldDB" id="A0A918VSB1"/>
<comment type="similarity">
    <text evidence="1">Belongs to the SMP-30/CGR1 family.</text>
</comment>
<dbReference type="Proteomes" id="UP000646579">
    <property type="component" value="Unassembled WGS sequence"/>
</dbReference>
<dbReference type="EMBL" id="BMZE01000001">
    <property type="protein sequence ID" value="GHA18280.1"/>
    <property type="molecule type" value="Genomic_DNA"/>
</dbReference>
<keyword evidence="3" id="KW-0862">Zinc</keyword>
<name>A0A918VSB1_9HYPH</name>
<sequence>MTLRAERVCASHCAVGESPIWCPHTSELMWVDIAGRAVHRLGADGAHSIHTTPETIGAIALAADGGLIAATGSGFARLGMPQGDAAVALEPLETMLADMPGMRMNDGALDRQGRFWAGSMLEPADAQRAQGALYSLDGMGCRRHRDGFVVQNGLAFSPDGGRMYFSDSHVSKRCVWVADYDGAAGRFDAVRVFADFAELGGRPDGAAIDTDGCYWIAATDSGRILRLTPEGRVDCAVEVPTSNPTKPCFGGPELKTLYITSLTPEAADAEAGNVFALEGTWQGVAETPFNG</sequence>
<feature type="binding site" evidence="3">
    <location>
        <position position="152"/>
    </location>
    <ligand>
        <name>a divalent metal cation</name>
        <dbReference type="ChEBI" id="CHEBI:60240"/>
    </ligand>
</feature>
<gene>
    <name evidence="5" type="ORF">GCM10007989_11960</name>
</gene>
<feature type="binding site" evidence="3">
    <location>
        <position position="103"/>
    </location>
    <ligand>
        <name>substrate</name>
    </ligand>
</feature>
<evidence type="ECO:0000256" key="1">
    <source>
        <dbReference type="ARBA" id="ARBA00008853"/>
    </source>
</evidence>
<dbReference type="PANTHER" id="PTHR10907:SF47">
    <property type="entry name" value="REGUCALCIN"/>
    <property type="match status" value="1"/>
</dbReference>
<accession>A0A918VSB1</accession>
<feature type="active site" description="Proton donor/acceptor" evidence="2">
    <location>
        <position position="204"/>
    </location>
</feature>
<evidence type="ECO:0000313" key="6">
    <source>
        <dbReference type="Proteomes" id="UP000646579"/>
    </source>
</evidence>
<evidence type="ECO:0000259" key="4">
    <source>
        <dbReference type="Pfam" id="PF08450"/>
    </source>
</evidence>
<organism evidence="5 6">
    <name type="scientific">Devosia pacifica</name>
    <dbReference type="NCBI Taxonomy" id="1335967"/>
    <lineage>
        <taxon>Bacteria</taxon>
        <taxon>Pseudomonadati</taxon>
        <taxon>Pseudomonadota</taxon>
        <taxon>Alphaproteobacteria</taxon>
        <taxon>Hyphomicrobiales</taxon>
        <taxon>Devosiaceae</taxon>
        <taxon>Devosia</taxon>
    </lineage>
</organism>
<evidence type="ECO:0000313" key="5">
    <source>
        <dbReference type="EMBL" id="GHA18280.1"/>
    </source>
</evidence>
<dbReference type="InterPro" id="IPR005511">
    <property type="entry name" value="SMP-30"/>
</dbReference>
<dbReference type="PANTHER" id="PTHR10907">
    <property type="entry name" value="REGUCALCIN"/>
    <property type="match status" value="1"/>
</dbReference>
<feature type="domain" description="SMP-30/Gluconolactonase/LRE-like region" evidence="4">
    <location>
        <begin position="15"/>
        <end position="262"/>
    </location>
</feature>
<feature type="binding site" evidence="3">
    <location>
        <position position="105"/>
    </location>
    <ligand>
        <name>substrate</name>
    </ligand>
</feature>
<dbReference type="GO" id="GO:0004341">
    <property type="term" value="F:gluconolactonase activity"/>
    <property type="evidence" value="ECO:0007669"/>
    <property type="project" value="TreeGrafter"/>
</dbReference>
<feature type="binding site" evidence="3">
    <location>
        <position position="204"/>
    </location>
    <ligand>
        <name>a divalent metal cation</name>
        <dbReference type="ChEBI" id="CHEBI:60240"/>
    </ligand>
</feature>
<reference evidence="5" key="2">
    <citation type="submission" date="2020-09" db="EMBL/GenBank/DDBJ databases">
        <authorList>
            <person name="Sun Q."/>
            <person name="Kim S."/>
        </authorList>
    </citation>
    <scope>NUCLEOTIDE SEQUENCE</scope>
    <source>
        <strain evidence="5">KCTC 32437</strain>
    </source>
</reference>
<comment type="caution">
    <text evidence="5">The sequence shown here is derived from an EMBL/GenBank/DDBJ whole genome shotgun (WGS) entry which is preliminary data.</text>
</comment>
<reference evidence="5" key="1">
    <citation type="journal article" date="2014" name="Int. J. Syst. Evol. Microbiol.">
        <title>Complete genome sequence of Corynebacterium casei LMG S-19264T (=DSM 44701T), isolated from a smear-ripened cheese.</title>
        <authorList>
            <consortium name="US DOE Joint Genome Institute (JGI-PGF)"/>
            <person name="Walter F."/>
            <person name="Albersmeier A."/>
            <person name="Kalinowski J."/>
            <person name="Ruckert C."/>
        </authorList>
    </citation>
    <scope>NUCLEOTIDE SEQUENCE</scope>
    <source>
        <strain evidence="5">KCTC 32437</strain>
    </source>
</reference>
<dbReference type="GO" id="GO:0005509">
    <property type="term" value="F:calcium ion binding"/>
    <property type="evidence" value="ECO:0007669"/>
    <property type="project" value="TreeGrafter"/>
</dbReference>
<protein>
    <submittedName>
        <fullName evidence="5">Gluconolactonase</fullName>
    </submittedName>
</protein>
<evidence type="ECO:0000256" key="3">
    <source>
        <dbReference type="PIRSR" id="PIRSR605511-2"/>
    </source>
</evidence>
<feature type="binding site" evidence="3">
    <location>
        <position position="17"/>
    </location>
    <ligand>
        <name>a divalent metal cation</name>
        <dbReference type="ChEBI" id="CHEBI:60240"/>
    </ligand>
</feature>
<proteinExistence type="inferred from homology"/>
<dbReference type="InterPro" id="IPR011042">
    <property type="entry name" value="6-blade_b-propeller_TolB-like"/>
</dbReference>
<dbReference type="Pfam" id="PF08450">
    <property type="entry name" value="SGL"/>
    <property type="match status" value="1"/>
</dbReference>
<dbReference type="PRINTS" id="PR01790">
    <property type="entry name" value="SMP30FAMILY"/>
</dbReference>